<sequence length="857" mass="92649">MSKAEVPRWPQRIHQAAAGLLVLVALAVLWGWGADSARLKSVVVGWPRMVVPTAVCFLLAGIALGLLAFVRDPSSARGRVVSFRISQALSLLIVLIGLSRLLSAVLGRDSKIDHLFYMGSGAMAPATAINFTLLGSALFLAGRRRAFSSFQTMALFASLIAWLAFSRFLYGGAPLIPQDTLAVHTSLLFFAWSIGLLCSWPEEGLMSLLVSDSAGGVIARKLLVPAMVLPIAVGWVRLQGQRAGWYGTEAGLSLFALANVVIFGALVWMTAAALHRSDLSRRNGEWKLLEQLARLDLLRQITQAIGERQDMQSIFQVVLRSLEDNLPIDFGCIALYDRAGMVLTVSNVGVRQAVLADLKHTTIGIDENGFARSLGGQLIYEPNLDQLSTPFPRQLVQGGLHSGVIVPLMVESALFGILIAARRESEGFSSSDCEFLKHLGDLMALAAHQAQMYGSLQHAYDDLQATRQTVMQQERLRAFGQMASGIAHDINNTISPAALYTESLLETETGMSRQARRTLQTIQRALNDVSNTLTRLTDLYRQREPQVVSAPIDLNQLVRQTIELTNARWSAMPQQNGIVIRMVTELAHGIPSIRGLENELREVLVNLIFNAVDAMPSGGTLTLRTGIAKTGSGEGEPAGIRGVYLEVVDTGVGMDEEARRRCMEPFFTTKGDRGTGLGLVMVQGVMERHSGELEIDSAVGKGTTVRLTFTATEAAVSRPAPTAYAGTASKPVRILLVDDDPLLLKPLREVLELDGHDVVTANGGQSGIDAFHAALSQNKPFSIVFTDLGMPYVDGKKVALSVKEAAAATPVILLTGWGYRSGNEDETPANVDLVLSKPTKRGDLRSAVERFSGSEPN</sequence>
<keyword evidence="11" id="KW-1185">Reference proteome</keyword>
<dbReference type="SMART" id="SM00448">
    <property type="entry name" value="REC"/>
    <property type="match status" value="1"/>
</dbReference>
<feature type="transmembrane region" description="Helical" evidence="7">
    <location>
        <begin position="222"/>
        <end position="238"/>
    </location>
</feature>
<evidence type="ECO:0000256" key="5">
    <source>
        <dbReference type="ARBA" id="ARBA00022777"/>
    </source>
</evidence>
<dbReference type="Pfam" id="PF13185">
    <property type="entry name" value="GAF_2"/>
    <property type="match status" value="1"/>
</dbReference>
<feature type="transmembrane region" description="Helical" evidence="7">
    <location>
        <begin position="81"/>
        <end position="102"/>
    </location>
</feature>
<dbReference type="InterPro" id="IPR036890">
    <property type="entry name" value="HATPase_C_sf"/>
</dbReference>
<evidence type="ECO:0000313" key="11">
    <source>
        <dbReference type="Proteomes" id="UP000321820"/>
    </source>
</evidence>
<feature type="transmembrane region" description="Helical" evidence="7">
    <location>
        <begin position="250"/>
        <end position="274"/>
    </location>
</feature>
<dbReference type="Proteomes" id="UP000321820">
    <property type="component" value="Chromosome"/>
</dbReference>
<comment type="catalytic activity">
    <reaction evidence="1">
        <text>ATP + protein L-histidine = ADP + protein N-phospho-L-histidine.</text>
        <dbReference type="EC" id="2.7.13.3"/>
    </reaction>
</comment>
<dbReference type="Gene3D" id="1.10.287.130">
    <property type="match status" value="1"/>
</dbReference>
<dbReference type="InterPro" id="IPR003018">
    <property type="entry name" value="GAF"/>
</dbReference>
<gene>
    <name evidence="10" type="ORF">FTW19_05860</name>
</gene>
<dbReference type="SUPFAM" id="SSF55781">
    <property type="entry name" value="GAF domain-like"/>
    <property type="match status" value="1"/>
</dbReference>
<evidence type="ECO:0000256" key="3">
    <source>
        <dbReference type="ARBA" id="ARBA00022553"/>
    </source>
</evidence>
<reference evidence="10 11" key="1">
    <citation type="submission" date="2019-08" db="EMBL/GenBank/DDBJ databases">
        <title>Complete genome sequence of Terriglobus albidus strain ORNL.</title>
        <authorList>
            <person name="Podar M."/>
        </authorList>
    </citation>
    <scope>NUCLEOTIDE SEQUENCE [LARGE SCALE GENOMIC DNA]</scope>
    <source>
        <strain evidence="10 11">ORNL</strain>
    </source>
</reference>
<dbReference type="InterPro" id="IPR001789">
    <property type="entry name" value="Sig_transdc_resp-reg_receiver"/>
</dbReference>
<dbReference type="Gene3D" id="3.30.565.10">
    <property type="entry name" value="Histidine kinase-like ATPase, C-terminal domain"/>
    <property type="match status" value="1"/>
</dbReference>
<proteinExistence type="predicted"/>
<evidence type="ECO:0000259" key="9">
    <source>
        <dbReference type="PROSITE" id="PS50110"/>
    </source>
</evidence>
<feature type="domain" description="Response regulatory" evidence="9">
    <location>
        <begin position="733"/>
        <end position="852"/>
    </location>
</feature>
<dbReference type="InterPro" id="IPR005467">
    <property type="entry name" value="His_kinase_dom"/>
</dbReference>
<evidence type="ECO:0000256" key="4">
    <source>
        <dbReference type="ARBA" id="ARBA00022679"/>
    </source>
</evidence>
<dbReference type="SUPFAM" id="SSF47384">
    <property type="entry name" value="Homodimeric domain of signal transducing histidine kinase"/>
    <property type="match status" value="1"/>
</dbReference>
<dbReference type="AlphaFoldDB" id="A0A5B9EA91"/>
<dbReference type="InterPro" id="IPR003594">
    <property type="entry name" value="HATPase_dom"/>
</dbReference>
<dbReference type="SMART" id="SM00387">
    <property type="entry name" value="HATPase_c"/>
    <property type="match status" value="1"/>
</dbReference>
<evidence type="ECO:0000256" key="2">
    <source>
        <dbReference type="ARBA" id="ARBA00012438"/>
    </source>
</evidence>
<accession>A0A5B9EA91</accession>
<keyword evidence="7" id="KW-1133">Transmembrane helix</keyword>
<dbReference type="RefSeq" id="WP_147646761.1">
    <property type="nucleotide sequence ID" value="NZ_CP042806.1"/>
</dbReference>
<dbReference type="Pfam" id="PF00072">
    <property type="entry name" value="Response_reg"/>
    <property type="match status" value="1"/>
</dbReference>
<dbReference type="PROSITE" id="PS50109">
    <property type="entry name" value="HIS_KIN"/>
    <property type="match status" value="1"/>
</dbReference>
<dbReference type="InterPro" id="IPR029016">
    <property type="entry name" value="GAF-like_dom_sf"/>
</dbReference>
<dbReference type="InterPro" id="IPR011006">
    <property type="entry name" value="CheY-like_superfamily"/>
</dbReference>
<dbReference type="EC" id="2.7.13.3" evidence="2"/>
<dbReference type="OrthoDB" id="9761183at2"/>
<evidence type="ECO:0000256" key="6">
    <source>
        <dbReference type="PROSITE-ProRule" id="PRU00169"/>
    </source>
</evidence>
<dbReference type="PROSITE" id="PS50110">
    <property type="entry name" value="RESPONSE_REGULATORY"/>
    <property type="match status" value="1"/>
</dbReference>
<keyword evidence="4" id="KW-0808">Transferase</keyword>
<dbReference type="Gene3D" id="3.30.450.40">
    <property type="match status" value="1"/>
</dbReference>
<dbReference type="PANTHER" id="PTHR43065:SF42">
    <property type="entry name" value="TWO-COMPONENT SENSOR PPRA"/>
    <property type="match status" value="1"/>
</dbReference>
<dbReference type="InterPro" id="IPR004358">
    <property type="entry name" value="Sig_transdc_His_kin-like_C"/>
</dbReference>
<dbReference type="SUPFAM" id="SSF55874">
    <property type="entry name" value="ATPase domain of HSP90 chaperone/DNA topoisomerase II/histidine kinase"/>
    <property type="match status" value="1"/>
</dbReference>
<evidence type="ECO:0000256" key="1">
    <source>
        <dbReference type="ARBA" id="ARBA00000085"/>
    </source>
</evidence>
<dbReference type="SMART" id="SM00388">
    <property type="entry name" value="HisKA"/>
    <property type="match status" value="1"/>
</dbReference>
<feature type="modified residue" description="4-aspartylphosphate" evidence="6">
    <location>
        <position position="787"/>
    </location>
</feature>
<name>A0A5B9EA91_9BACT</name>
<dbReference type="EMBL" id="CP042806">
    <property type="protein sequence ID" value="QEE27570.1"/>
    <property type="molecule type" value="Genomic_DNA"/>
</dbReference>
<evidence type="ECO:0000256" key="7">
    <source>
        <dbReference type="SAM" id="Phobius"/>
    </source>
</evidence>
<feature type="transmembrane region" description="Helical" evidence="7">
    <location>
        <begin position="49"/>
        <end position="69"/>
    </location>
</feature>
<feature type="transmembrane region" description="Helical" evidence="7">
    <location>
        <begin position="153"/>
        <end position="170"/>
    </location>
</feature>
<dbReference type="KEGG" id="talb:FTW19_05860"/>
<dbReference type="InterPro" id="IPR036097">
    <property type="entry name" value="HisK_dim/P_sf"/>
</dbReference>
<dbReference type="Pfam" id="PF02518">
    <property type="entry name" value="HATPase_c"/>
    <property type="match status" value="1"/>
</dbReference>
<dbReference type="Gene3D" id="3.40.50.2300">
    <property type="match status" value="1"/>
</dbReference>
<dbReference type="PRINTS" id="PR00344">
    <property type="entry name" value="BCTRLSENSOR"/>
</dbReference>
<feature type="domain" description="Histidine kinase" evidence="8">
    <location>
        <begin position="485"/>
        <end position="713"/>
    </location>
</feature>
<evidence type="ECO:0000313" key="10">
    <source>
        <dbReference type="EMBL" id="QEE27570.1"/>
    </source>
</evidence>
<keyword evidence="7" id="KW-0472">Membrane</keyword>
<feature type="transmembrane region" description="Helical" evidence="7">
    <location>
        <begin position="122"/>
        <end position="141"/>
    </location>
</feature>
<dbReference type="SMART" id="SM00065">
    <property type="entry name" value="GAF"/>
    <property type="match status" value="1"/>
</dbReference>
<dbReference type="InterPro" id="IPR003661">
    <property type="entry name" value="HisK_dim/P_dom"/>
</dbReference>
<protein>
    <recommendedName>
        <fullName evidence="2">histidine kinase</fullName>
        <ecNumber evidence="2">2.7.13.3</ecNumber>
    </recommendedName>
</protein>
<keyword evidence="5" id="KW-0418">Kinase</keyword>
<dbReference type="SUPFAM" id="SSF52172">
    <property type="entry name" value="CheY-like"/>
    <property type="match status" value="1"/>
</dbReference>
<evidence type="ECO:0000259" key="8">
    <source>
        <dbReference type="PROSITE" id="PS50109"/>
    </source>
</evidence>
<keyword evidence="3 6" id="KW-0597">Phosphoprotein</keyword>
<keyword evidence="7" id="KW-0812">Transmembrane</keyword>
<dbReference type="GO" id="GO:0000155">
    <property type="term" value="F:phosphorelay sensor kinase activity"/>
    <property type="evidence" value="ECO:0007669"/>
    <property type="project" value="InterPro"/>
</dbReference>
<organism evidence="10 11">
    <name type="scientific">Terriglobus albidus</name>
    <dbReference type="NCBI Taxonomy" id="1592106"/>
    <lineage>
        <taxon>Bacteria</taxon>
        <taxon>Pseudomonadati</taxon>
        <taxon>Acidobacteriota</taxon>
        <taxon>Terriglobia</taxon>
        <taxon>Terriglobales</taxon>
        <taxon>Acidobacteriaceae</taxon>
        <taxon>Terriglobus</taxon>
    </lineage>
</organism>
<dbReference type="PANTHER" id="PTHR43065">
    <property type="entry name" value="SENSOR HISTIDINE KINASE"/>
    <property type="match status" value="1"/>
</dbReference>